<keyword evidence="2" id="KW-1185">Reference proteome</keyword>
<evidence type="ECO:0000313" key="2">
    <source>
        <dbReference type="Proteomes" id="UP001056778"/>
    </source>
</evidence>
<dbReference type="Proteomes" id="UP001056778">
    <property type="component" value="Chromosome 4"/>
</dbReference>
<name>A0ACB9T9J8_HOLOL</name>
<comment type="caution">
    <text evidence="1">The sequence shown here is derived from an EMBL/GenBank/DDBJ whole genome shotgun (WGS) entry which is preliminary data.</text>
</comment>
<gene>
    <name evidence="1" type="ORF">MML48_4g00016101</name>
</gene>
<proteinExistence type="predicted"/>
<reference evidence="1" key="1">
    <citation type="submission" date="2022-04" db="EMBL/GenBank/DDBJ databases">
        <title>Chromosome-scale genome assembly of Holotrichia oblita Faldermann.</title>
        <authorList>
            <person name="Rongchong L."/>
        </authorList>
    </citation>
    <scope>NUCLEOTIDE SEQUENCE</scope>
    <source>
        <strain evidence="1">81SQS9</strain>
    </source>
</reference>
<accession>A0ACB9T9J8</accession>
<dbReference type="EMBL" id="CM043018">
    <property type="protein sequence ID" value="KAI4463486.1"/>
    <property type="molecule type" value="Genomic_DNA"/>
</dbReference>
<sequence>MANFGDNFDQFDVDPAAEFLAKEQSDLAGLEDELKPAAVLIPQVNGDGATTNTIRENSGSSFEMIDGLEQENLEFSKPSNGVSTSPPLIKTELKEEPEKIRKWREEQVQRLEEKGTISSHLYRYIGEKNIKIRDLKYIFNTLYKNKEICQQYQIPIEKKKLKKEEWRETAKEELEEWYSNHAEQIEKTKAANRNAEKQFVADDNEIEPGTEWERIAKLCDFNPKAKQGNKDVSRLRSIILQLKQSPISAKNA</sequence>
<protein>
    <submittedName>
        <fullName evidence="1">Clathrin light chain</fullName>
    </submittedName>
</protein>
<evidence type="ECO:0000313" key="1">
    <source>
        <dbReference type="EMBL" id="KAI4463486.1"/>
    </source>
</evidence>
<organism evidence="1 2">
    <name type="scientific">Holotrichia oblita</name>
    <name type="common">Chafer beetle</name>
    <dbReference type="NCBI Taxonomy" id="644536"/>
    <lineage>
        <taxon>Eukaryota</taxon>
        <taxon>Metazoa</taxon>
        <taxon>Ecdysozoa</taxon>
        <taxon>Arthropoda</taxon>
        <taxon>Hexapoda</taxon>
        <taxon>Insecta</taxon>
        <taxon>Pterygota</taxon>
        <taxon>Neoptera</taxon>
        <taxon>Endopterygota</taxon>
        <taxon>Coleoptera</taxon>
        <taxon>Polyphaga</taxon>
        <taxon>Scarabaeiformia</taxon>
        <taxon>Scarabaeidae</taxon>
        <taxon>Melolonthinae</taxon>
        <taxon>Holotrichia</taxon>
    </lineage>
</organism>